<reference evidence="1 2" key="1">
    <citation type="submission" date="2022-01" db="EMBL/GenBank/DDBJ databases">
        <authorList>
            <person name="Xiong W."/>
            <person name="Schranz E."/>
        </authorList>
    </citation>
    <scope>NUCLEOTIDE SEQUENCE [LARGE SCALE GENOMIC DNA]</scope>
</reference>
<sequence length="92" mass="10916">MLSRNLRLRVRLRFLDTLTRRVSGTTRLCTNKYQAYLLFIERHIAISHTGKGFSAAVHPILPRLKLIFKQRSQQSKVLIYFLPSYTLIKRRE</sequence>
<keyword evidence="2" id="KW-1185">Reference proteome</keyword>
<gene>
    <name evidence="1" type="ORF">LVIROSA_LOCUS26668</name>
</gene>
<evidence type="ECO:0000313" key="2">
    <source>
        <dbReference type="Proteomes" id="UP001157418"/>
    </source>
</evidence>
<proteinExistence type="predicted"/>
<accession>A0AAU9NRT0</accession>
<comment type="caution">
    <text evidence="1">The sequence shown here is derived from an EMBL/GenBank/DDBJ whole genome shotgun (WGS) entry which is preliminary data.</text>
</comment>
<organism evidence="1 2">
    <name type="scientific">Lactuca virosa</name>
    <dbReference type="NCBI Taxonomy" id="75947"/>
    <lineage>
        <taxon>Eukaryota</taxon>
        <taxon>Viridiplantae</taxon>
        <taxon>Streptophyta</taxon>
        <taxon>Embryophyta</taxon>
        <taxon>Tracheophyta</taxon>
        <taxon>Spermatophyta</taxon>
        <taxon>Magnoliopsida</taxon>
        <taxon>eudicotyledons</taxon>
        <taxon>Gunneridae</taxon>
        <taxon>Pentapetalae</taxon>
        <taxon>asterids</taxon>
        <taxon>campanulids</taxon>
        <taxon>Asterales</taxon>
        <taxon>Asteraceae</taxon>
        <taxon>Cichorioideae</taxon>
        <taxon>Cichorieae</taxon>
        <taxon>Lactucinae</taxon>
        <taxon>Lactuca</taxon>
    </lineage>
</organism>
<dbReference type="EMBL" id="CAKMRJ010005412">
    <property type="protein sequence ID" value="CAH1440540.1"/>
    <property type="molecule type" value="Genomic_DNA"/>
</dbReference>
<evidence type="ECO:0000313" key="1">
    <source>
        <dbReference type="EMBL" id="CAH1440540.1"/>
    </source>
</evidence>
<dbReference type="AlphaFoldDB" id="A0AAU9NRT0"/>
<dbReference type="Proteomes" id="UP001157418">
    <property type="component" value="Unassembled WGS sequence"/>
</dbReference>
<protein>
    <submittedName>
        <fullName evidence="1">Uncharacterized protein</fullName>
    </submittedName>
</protein>
<name>A0AAU9NRT0_9ASTR</name>